<dbReference type="InterPro" id="IPR014729">
    <property type="entry name" value="Rossmann-like_a/b/a_fold"/>
</dbReference>
<keyword evidence="5 9" id="KW-0067">ATP-binding</keyword>
<feature type="domain" description="Methionyl/Valyl/Leucyl/Isoleucyl-tRNA synthetase anticodon-binding" evidence="12">
    <location>
        <begin position="779"/>
        <end position="891"/>
    </location>
</feature>
<proteinExistence type="inferred from homology"/>
<evidence type="ECO:0000256" key="4">
    <source>
        <dbReference type="ARBA" id="ARBA00022741"/>
    </source>
</evidence>
<dbReference type="Pfam" id="PF00133">
    <property type="entry name" value="tRNA-synt_1"/>
    <property type="match status" value="1"/>
</dbReference>
<dbReference type="InterPro" id="IPR002302">
    <property type="entry name" value="Leu-tRNA-ligase"/>
</dbReference>
<evidence type="ECO:0000313" key="15">
    <source>
        <dbReference type="Proteomes" id="UP001165302"/>
    </source>
</evidence>
<dbReference type="PROSITE" id="PS00178">
    <property type="entry name" value="AA_TRNA_LIGASE_I"/>
    <property type="match status" value="1"/>
</dbReference>
<comment type="caution">
    <text evidence="9">Lacks conserved residue(s) required for the propagation of feature annotation.</text>
</comment>
<keyword evidence="7 9" id="KW-0030">Aminoacyl-tRNA synthetase</keyword>
<evidence type="ECO:0000256" key="6">
    <source>
        <dbReference type="ARBA" id="ARBA00022917"/>
    </source>
</evidence>
<dbReference type="HAMAP" id="MF_00049_B">
    <property type="entry name" value="Leu_tRNA_synth_B"/>
    <property type="match status" value="1"/>
</dbReference>
<comment type="caution">
    <text evidence="14">The sequence shown here is derived from an EMBL/GenBank/DDBJ whole genome shotgun (WGS) entry which is preliminary data.</text>
</comment>
<dbReference type="RefSeq" id="WP_225552204.1">
    <property type="nucleotide sequence ID" value="NZ_JADEYP010000009.1"/>
</dbReference>
<dbReference type="Gene3D" id="1.10.730.10">
    <property type="entry name" value="Isoleucyl-tRNA Synthetase, Domain 1"/>
    <property type="match status" value="1"/>
</dbReference>
<keyword evidence="2 9" id="KW-0963">Cytoplasm</keyword>
<name>A0ABS7Z3R3_9SPHI</name>
<evidence type="ECO:0000259" key="12">
    <source>
        <dbReference type="Pfam" id="PF08264"/>
    </source>
</evidence>
<keyword evidence="4 9" id="KW-0547">Nucleotide-binding</keyword>
<feature type="binding site" evidence="9">
    <location>
        <position position="703"/>
    </location>
    <ligand>
        <name>ATP</name>
        <dbReference type="ChEBI" id="CHEBI:30616"/>
    </ligand>
</feature>
<dbReference type="SUPFAM" id="SSF47323">
    <property type="entry name" value="Anticodon-binding domain of a subclass of class I aminoacyl-tRNA synthetases"/>
    <property type="match status" value="1"/>
</dbReference>
<dbReference type="InterPro" id="IPR009080">
    <property type="entry name" value="tRNAsynth_Ia_anticodon-bd"/>
</dbReference>
<dbReference type="Proteomes" id="UP001165302">
    <property type="component" value="Unassembled WGS sequence"/>
</dbReference>
<dbReference type="InterPro" id="IPR009008">
    <property type="entry name" value="Val/Leu/Ile-tRNA-synth_edit"/>
</dbReference>
<dbReference type="SUPFAM" id="SSF52374">
    <property type="entry name" value="Nucleotidylyl transferase"/>
    <property type="match status" value="1"/>
</dbReference>
<evidence type="ECO:0000256" key="3">
    <source>
        <dbReference type="ARBA" id="ARBA00022598"/>
    </source>
</evidence>
<evidence type="ECO:0000259" key="13">
    <source>
        <dbReference type="Pfam" id="PF13603"/>
    </source>
</evidence>
<dbReference type="PRINTS" id="PR00985">
    <property type="entry name" value="TRNASYNTHLEU"/>
</dbReference>
<keyword evidence="15" id="KW-1185">Reference proteome</keyword>
<comment type="catalytic activity">
    <reaction evidence="8 9">
        <text>tRNA(Leu) + L-leucine + ATP = L-leucyl-tRNA(Leu) + AMP + diphosphate</text>
        <dbReference type="Rhea" id="RHEA:11688"/>
        <dbReference type="Rhea" id="RHEA-COMP:9613"/>
        <dbReference type="Rhea" id="RHEA-COMP:9622"/>
        <dbReference type="ChEBI" id="CHEBI:30616"/>
        <dbReference type="ChEBI" id="CHEBI:33019"/>
        <dbReference type="ChEBI" id="CHEBI:57427"/>
        <dbReference type="ChEBI" id="CHEBI:78442"/>
        <dbReference type="ChEBI" id="CHEBI:78494"/>
        <dbReference type="ChEBI" id="CHEBI:456215"/>
        <dbReference type="EC" id="6.1.1.4"/>
    </reaction>
</comment>
<dbReference type="Gene3D" id="3.90.740.10">
    <property type="entry name" value="Valyl/Leucyl/Isoleucyl-tRNA synthetase, editing domain"/>
    <property type="match status" value="1"/>
</dbReference>
<comment type="subcellular location">
    <subcellularLocation>
        <location evidence="9">Cytoplasm</location>
    </subcellularLocation>
</comment>
<keyword evidence="3 9" id="KW-0436">Ligase</keyword>
<evidence type="ECO:0000259" key="11">
    <source>
        <dbReference type="Pfam" id="PF00133"/>
    </source>
</evidence>
<dbReference type="NCBIfam" id="TIGR00396">
    <property type="entry name" value="leuS_bact"/>
    <property type="match status" value="1"/>
</dbReference>
<dbReference type="PANTHER" id="PTHR43740:SF2">
    <property type="entry name" value="LEUCINE--TRNA LIGASE, MITOCHONDRIAL"/>
    <property type="match status" value="1"/>
</dbReference>
<dbReference type="InterPro" id="IPR013155">
    <property type="entry name" value="M/V/L/I-tRNA-synth_anticd-bd"/>
</dbReference>
<reference evidence="14" key="1">
    <citation type="submission" date="2020-10" db="EMBL/GenBank/DDBJ databases">
        <authorList>
            <person name="Lu T."/>
            <person name="Wang Q."/>
            <person name="Han X."/>
        </authorList>
    </citation>
    <scope>NUCLEOTIDE SEQUENCE</scope>
    <source>
        <strain evidence="14">WQ 366</strain>
    </source>
</reference>
<evidence type="ECO:0000256" key="5">
    <source>
        <dbReference type="ARBA" id="ARBA00022840"/>
    </source>
</evidence>
<evidence type="ECO:0000256" key="1">
    <source>
        <dbReference type="ARBA" id="ARBA00005594"/>
    </source>
</evidence>
<evidence type="ECO:0000256" key="7">
    <source>
        <dbReference type="ARBA" id="ARBA00023146"/>
    </source>
</evidence>
<evidence type="ECO:0000256" key="9">
    <source>
        <dbReference type="HAMAP-Rule" id="MF_00049"/>
    </source>
</evidence>
<dbReference type="Pfam" id="PF08264">
    <property type="entry name" value="Anticodon_1"/>
    <property type="match status" value="1"/>
</dbReference>
<dbReference type="InterPro" id="IPR002300">
    <property type="entry name" value="aa-tRNA-synth_Ia"/>
</dbReference>
<evidence type="ECO:0000313" key="14">
    <source>
        <dbReference type="EMBL" id="MCA5004816.1"/>
    </source>
</evidence>
<feature type="domain" description="Leucyl-tRNA synthetase editing" evidence="13">
    <location>
        <begin position="277"/>
        <end position="457"/>
    </location>
</feature>
<dbReference type="InterPro" id="IPR001412">
    <property type="entry name" value="aa-tRNA-synth_I_CS"/>
</dbReference>
<protein>
    <recommendedName>
        <fullName evidence="9">Leucine--tRNA ligase</fullName>
        <ecNumber evidence="9">6.1.1.4</ecNumber>
    </recommendedName>
    <alternativeName>
        <fullName evidence="9">Leucyl-tRNA synthetase</fullName>
        <shortName evidence="9">LeuRS</shortName>
    </alternativeName>
</protein>
<feature type="domain" description="Aminoacyl-tRNA synthetase class Ia" evidence="11">
    <location>
        <begin position="11"/>
        <end position="144"/>
    </location>
</feature>
<gene>
    <name evidence="9" type="primary">leuS</name>
    <name evidence="14" type="ORF">IPZ78_06575</name>
</gene>
<dbReference type="InterPro" id="IPR025709">
    <property type="entry name" value="Leu_tRNA-synth_edit"/>
</dbReference>
<dbReference type="GO" id="GO:0004823">
    <property type="term" value="F:leucine-tRNA ligase activity"/>
    <property type="evidence" value="ECO:0007669"/>
    <property type="project" value="UniProtKB-EC"/>
</dbReference>
<evidence type="ECO:0000256" key="8">
    <source>
        <dbReference type="ARBA" id="ARBA00047469"/>
    </source>
</evidence>
<dbReference type="Pfam" id="PF13603">
    <property type="entry name" value="tRNA-synt_1_2"/>
    <property type="match status" value="1"/>
</dbReference>
<dbReference type="CDD" id="cd07958">
    <property type="entry name" value="Anticodon_Ia_Leu_BEm"/>
    <property type="match status" value="1"/>
</dbReference>
<sequence>MDYSHKSIEQKWQKFWAENATFKTSESTEKPKYYVLDMFPYPSGAGLHVGHPLGYIASDIFSRYKRLKGFNVLHPMGYDSFGLPAEQYAIQTGQHPAITTETNINRYREQLDNIGFSFDWSREVRTSDPSYYKWTQWIFMQLFDAWYNKDTDKAESIETLIEKFETSGSQNIKAESDEDISVFTAAEWKAFSEEQQQREILKYRLAYLRESTVNWCAALGTVLANDEVINGVSERGGYPVEQKKMMQWSMRITAYADRLLRGLDTIDWPEPLIEMQRNWIGKSVGATVKFPVPQLDTNIEVFTTRVDTVFGVSFVVLAPEHELVSALTTVGQESEIESYIDKTSKKSELDRMADTKTVSGAFTGSYAKHPITGEDVQIWIADYVLAGYGTGAVMAVPSGDQRDYVFAKHFNLPIIPISDSQNIEEEADSNKDGKYINSGFINGMTYQEAVPALIAKLEELKLGKAKINFRMRDAIFGRQRYWGEPVPVYFKNGLPYLIKEGELPLLLPEVDKYLPTETGEPPLGRAENWKYQDQYEYELSTMPGWAGSSWYWFRYMDPQNTGDFASKEAVDYWKAVDLYIGGSEHATGHLLYSRFWNKFLKDLGFHNEAEPFKKLINQGMIQGRSNFVYRALDEEGRGTNKFVSLGLRDQFNTIPLHVDVNIVSNDILDTEKFKLFRPDFADAEFVLEDGKYICGTEVEKMSKSKFNVVNPDDIIANFGADTLRLYEMFLGPLEQSKPWNTNGIEGVYKFLRKVWRLFHDAEGNFNVSDEEPTKAEYKALHKIIKKVEDDIERFSFNTSVSAFMICVNELTDLKCNKRKILQDLIVVLEPYAPHITEELWSLLGNEAGTISYAAYPKFNPDYLVESEFAYPVSVNGKMKMNLPLALDLDAKTVEEIVLANADVQRYLDGKSVKKLIFVKGKIINIVV</sequence>
<accession>A0ABS7Z3R3</accession>
<dbReference type="PANTHER" id="PTHR43740">
    <property type="entry name" value="LEUCYL-TRNA SYNTHETASE"/>
    <property type="match status" value="1"/>
</dbReference>
<evidence type="ECO:0000256" key="2">
    <source>
        <dbReference type="ARBA" id="ARBA00022490"/>
    </source>
</evidence>
<dbReference type="Gene3D" id="3.40.50.620">
    <property type="entry name" value="HUPs"/>
    <property type="match status" value="3"/>
</dbReference>
<organism evidence="14 15">
    <name type="scientific">Sphingobacterium bovistauri</name>
    <dbReference type="NCBI Taxonomy" id="2781959"/>
    <lineage>
        <taxon>Bacteria</taxon>
        <taxon>Pseudomonadati</taxon>
        <taxon>Bacteroidota</taxon>
        <taxon>Sphingobacteriia</taxon>
        <taxon>Sphingobacteriales</taxon>
        <taxon>Sphingobacteriaceae</taxon>
        <taxon>Sphingobacterium</taxon>
    </lineage>
</organism>
<dbReference type="EMBL" id="JADEYP010000009">
    <property type="protein sequence ID" value="MCA5004816.1"/>
    <property type="molecule type" value="Genomic_DNA"/>
</dbReference>
<dbReference type="SUPFAM" id="SSF50677">
    <property type="entry name" value="ValRS/IleRS/LeuRS editing domain"/>
    <property type="match status" value="1"/>
</dbReference>
<comment type="similarity">
    <text evidence="1 9 10">Belongs to the class-I aminoacyl-tRNA synthetase family.</text>
</comment>
<keyword evidence="6 9" id="KW-0648">Protein biosynthesis</keyword>
<evidence type="ECO:0000256" key="10">
    <source>
        <dbReference type="RuleBase" id="RU363035"/>
    </source>
</evidence>
<dbReference type="EC" id="6.1.1.4" evidence="9"/>
<feature type="short sequence motif" description="'KMSKS' region" evidence="9">
    <location>
        <begin position="700"/>
        <end position="704"/>
    </location>
</feature>